<keyword evidence="3" id="KW-1185">Reference proteome</keyword>
<sequence length="195" mass="19917">MNFGGFSGGPDWGGAGFGFGSGPGGHGGCGGHGHGSGFGEHGFGGGRLKRAAFGTATLLLDGPADAAQVVQRVTEATDGAFSPPQEVAEIAIGLLAARGFVTVDNGVATLTDLGKNILAWRGVTSETAHAMFRRMGKFAEVIKIRAGMKEIAGMARTIMMTGTEEQKSTLAEVRANLSAAVAEAKRTLHRTLGES</sequence>
<reference evidence="2" key="1">
    <citation type="submission" date="2022-08" db="EMBL/GenBank/DDBJ databases">
        <title>Mycobacterium kiyosense sp. nov., scotochromogenic slow-glowing species isolated from respiratory specimens.</title>
        <authorList>
            <person name="Fukano H."/>
            <person name="Kazumi Y."/>
            <person name="Sakagami N."/>
            <person name="Ato M."/>
            <person name="Mitarai S."/>
            <person name="Hoshino Y."/>
        </authorList>
    </citation>
    <scope>NUCLEOTIDE SEQUENCE</scope>
    <source>
        <strain evidence="2">1413</strain>
        <strain evidence="1">SRL2020-028</strain>
    </source>
</reference>
<protein>
    <submittedName>
        <fullName evidence="2">Uncharacterized protein</fullName>
    </submittedName>
</protein>
<name>A0A9P3Q646_9MYCO</name>
<comment type="caution">
    <text evidence="2">The sequence shown here is derived from an EMBL/GenBank/DDBJ whole genome shotgun (WGS) entry which is preliminary data.</text>
</comment>
<evidence type="ECO:0000313" key="2">
    <source>
        <dbReference type="EMBL" id="GLD30372.1"/>
    </source>
</evidence>
<dbReference type="Proteomes" id="UP001064782">
    <property type="component" value="Unassembled WGS sequence"/>
</dbReference>
<evidence type="ECO:0000313" key="3">
    <source>
        <dbReference type="Proteomes" id="UP001064782"/>
    </source>
</evidence>
<dbReference type="EMBL" id="BRZI01000013">
    <property type="protein sequence ID" value="GLD30372.1"/>
    <property type="molecule type" value="Genomic_DNA"/>
</dbReference>
<dbReference type="RefSeq" id="WP_236975462.1">
    <property type="nucleotide sequence ID" value="NZ_BRXE01000043.1"/>
</dbReference>
<dbReference type="AlphaFoldDB" id="A0A9P3Q646"/>
<evidence type="ECO:0000313" key="1">
    <source>
        <dbReference type="EMBL" id="GLB84186.1"/>
    </source>
</evidence>
<dbReference type="EMBL" id="BRXE01000043">
    <property type="protein sequence ID" value="GLB84186.1"/>
    <property type="molecule type" value="Genomic_DNA"/>
</dbReference>
<proteinExistence type="predicted"/>
<dbReference type="Proteomes" id="UP001165663">
    <property type="component" value="Unassembled WGS sequence"/>
</dbReference>
<accession>A0A9P3Q646</accession>
<gene>
    <name evidence="2" type="ORF">Mkiyose1413_22550</name>
    <name evidence="1" type="ORF">SRL2020028_34420</name>
</gene>
<dbReference type="GeneID" id="83628459"/>
<organism evidence="2 3">
    <name type="scientific">Mycobacterium kiyosense</name>
    <dbReference type="NCBI Taxonomy" id="2871094"/>
    <lineage>
        <taxon>Bacteria</taxon>
        <taxon>Bacillati</taxon>
        <taxon>Actinomycetota</taxon>
        <taxon>Actinomycetes</taxon>
        <taxon>Mycobacteriales</taxon>
        <taxon>Mycobacteriaceae</taxon>
        <taxon>Mycobacterium</taxon>
    </lineage>
</organism>